<protein>
    <submittedName>
        <fullName evidence="1">Uncharacterized protein</fullName>
    </submittedName>
</protein>
<comment type="caution">
    <text evidence="1">The sequence shown here is derived from an EMBL/GenBank/DDBJ whole genome shotgun (WGS) entry which is preliminary data.</text>
</comment>
<gene>
    <name evidence="1" type="ORF">SDC9_133654</name>
</gene>
<organism evidence="1">
    <name type="scientific">bioreactor metagenome</name>
    <dbReference type="NCBI Taxonomy" id="1076179"/>
    <lineage>
        <taxon>unclassified sequences</taxon>
        <taxon>metagenomes</taxon>
        <taxon>ecological metagenomes</taxon>
    </lineage>
</organism>
<accession>A0A645DBK2</accession>
<dbReference type="AlphaFoldDB" id="A0A645DBK2"/>
<evidence type="ECO:0000313" key="1">
    <source>
        <dbReference type="EMBL" id="MPM86565.1"/>
    </source>
</evidence>
<proteinExistence type="predicted"/>
<sequence>MINFFHHREDILSVKFILPLIVAGGWTAVHQVNFHTVVELDAVLKHIHEGSARLHNFAVDVINDRLFGFISIKLMQLRHLIGLGVIEKPKENPRIHRVFRAPVRLGIADYVIVTVTQLLQNESLVVFFLLKLVCSNRHSCKSPYRATRFLPVTYS</sequence>
<dbReference type="EMBL" id="VSSQ01034568">
    <property type="protein sequence ID" value="MPM86565.1"/>
    <property type="molecule type" value="Genomic_DNA"/>
</dbReference>
<name>A0A645DBK2_9ZZZZ</name>
<reference evidence="1" key="1">
    <citation type="submission" date="2019-08" db="EMBL/GenBank/DDBJ databases">
        <authorList>
            <person name="Kucharzyk K."/>
            <person name="Murdoch R.W."/>
            <person name="Higgins S."/>
            <person name="Loffler F."/>
        </authorList>
    </citation>
    <scope>NUCLEOTIDE SEQUENCE</scope>
</reference>